<proteinExistence type="predicted"/>
<dbReference type="CTD" id="25791"/>
<dbReference type="KEGG" id="char:116221779"/>
<dbReference type="Gene3D" id="1.20.900.10">
    <property type="entry name" value="Dbl homology (DH) domain"/>
    <property type="match status" value="1"/>
</dbReference>
<feature type="compositionally biased region" description="Low complexity" evidence="1">
    <location>
        <begin position="95"/>
        <end position="109"/>
    </location>
</feature>
<dbReference type="InterPro" id="IPR047271">
    <property type="entry name" value="Ephexin-like"/>
</dbReference>
<keyword evidence="3" id="KW-1185">Reference proteome</keyword>
<dbReference type="PROSITE" id="PS50010">
    <property type="entry name" value="DH_2"/>
    <property type="match status" value="1"/>
</dbReference>
<dbReference type="Proteomes" id="UP000515152">
    <property type="component" value="Chromosome 9"/>
</dbReference>
<organism evidence="3 4">
    <name type="scientific">Clupea harengus</name>
    <name type="common">Atlantic herring</name>
    <dbReference type="NCBI Taxonomy" id="7950"/>
    <lineage>
        <taxon>Eukaryota</taxon>
        <taxon>Metazoa</taxon>
        <taxon>Chordata</taxon>
        <taxon>Craniata</taxon>
        <taxon>Vertebrata</taxon>
        <taxon>Euteleostomi</taxon>
        <taxon>Actinopterygii</taxon>
        <taxon>Neopterygii</taxon>
        <taxon>Teleostei</taxon>
        <taxon>Clupei</taxon>
        <taxon>Clupeiformes</taxon>
        <taxon>Clupeoidei</taxon>
        <taxon>Clupeidae</taxon>
        <taxon>Clupea</taxon>
    </lineage>
</organism>
<dbReference type="RefSeq" id="XP_031428818.1">
    <property type="nucleotide sequence ID" value="XM_031572958.1"/>
</dbReference>
<evidence type="ECO:0000313" key="4">
    <source>
        <dbReference type="RefSeq" id="XP_031428818.1"/>
    </source>
</evidence>
<feature type="compositionally biased region" description="Basic and acidic residues" evidence="1">
    <location>
        <begin position="71"/>
        <end position="88"/>
    </location>
</feature>
<dbReference type="PANTHER" id="PTHR12845:SF8">
    <property type="entry name" value="EPHEXIN-1"/>
    <property type="match status" value="1"/>
</dbReference>
<dbReference type="SMART" id="SM00325">
    <property type="entry name" value="RhoGEF"/>
    <property type="match status" value="1"/>
</dbReference>
<feature type="compositionally biased region" description="Low complexity" evidence="1">
    <location>
        <begin position="1"/>
        <end position="19"/>
    </location>
</feature>
<dbReference type="Pfam" id="PF00621">
    <property type="entry name" value="RhoGEF"/>
    <property type="match status" value="1"/>
</dbReference>
<dbReference type="GeneID" id="116221779"/>
<sequence length="330" mass="38221">MLLTNTHTLTHNSLTNTHSPTHKNGTADPKDVSLRMSSEDVERMDTPSHCLNIVKNVECLYQEYRVNSKQQEVEERRRVERESAETHTHTHTHTHTAAVQTRTHTHTHTSAVQLQLRSSSLSLWQNLPAVTHLLPNMSHRDIILQEAMFELVTSEASYYKSLELLETHFLRNVDLINTLSQSDAHFLFSNIQDVMKASESFLMDLEHRLEESILISDVCDIVYQHAQTHFNVFITYVINQGYQEKHFRRIMQENGPFHEMMQQLVTQPCVRGLTFTSFLILPFQRITRLKLLVQQKIRMTHRQRRLSHTPIRSLPTRSHAHILPGGAGTG</sequence>
<evidence type="ECO:0000313" key="3">
    <source>
        <dbReference type="Proteomes" id="UP000515152"/>
    </source>
</evidence>
<dbReference type="CDD" id="cd00160">
    <property type="entry name" value="RhoGEF"/>
    <property type="match status" value="1"/>
</dbReference>
<evidence type="ECO:0000256" key="1">
    <source>
        <dbReference type="SAM" id="MobiDB-lite"/>
    </source>
</evidence>
<feature type="region of interest" description="Disordered" evidence="1">
    <location>
        <begin position="1"/>
        <end position="32"/>
    </location>
</feature>
<dbReference type="OrthoDB" id="27593at2759"/>
<dbReference type="InterPro" id="IPR000219">
    <property type="entry name" value="DH_dom"/>
</dbReference>
<name>A0A6P8FKU0_CLUHA</name>
<reference evidence="4" key="1">
    <citation type="submission" date="2025-08" db="UniProtKB">
        <authorList>
            <consortium name="RefSeq"/>
        </authorList>
    </citation>
    <scope>IDENTIFICATION</scope>
</reference>
<accession>A0A6P8FKU0</accession>
<dbReference type="InterPro" id="IPR035899">
    <property type="entry name" value="DBL_dom_sf"/>
</dbReference>
<dbReference type="SUPFAM" id="SSF48065">
    <property type="entry name" value="DBL homology domain (DH-domain)"/>
    <property type="match status" value="1"/>
</dbReference>
<protein>
    <submittedName>
        <fullName evidence="4">Ephexin-1</fullName>
    </submittedName>
</protein>
<gene>
    <name evidence="4" type="primary">ngef</name>
</gene>
<evidence type="ECO:0000259" key="2">
    <source>
        <dbReference type="PROSITE" id="PS50010"/>
    </source>
</evidence>
<feature type="region of interest" description="Disordered" evidence="1">
    <location>
        <begin position="69"/>
        <end position="109"/>
    </location>
</feature>
<dbReference type="PANTHER" id="PTHR12845">
    <property type="entry name" value="GUANINE NUCLEOTIDE EXCHANGE FACTOR"/>
    <property type="match status" value="1"/>
</dbReference>
<dbReference type="GO" id="GO:0005085">
    <property type="term" value="F:guanyl-nucleotide exchange factor activity"/>
    <property type="evidence" value="ECO:0007669"/>
    <property type="project" value="InterPro"/>
</dbReference>
<feature type="domain" description="DH" evidence="2">
    <location>
        <begin position="143"/>
        <end position="305"/>
    </location>
</feature>
<dbReference type="AlphaFoldDB" id="A0A6P8FKU0"/>